<sequence length="71" mass="8222">MELQPRQHYFQVRCSECTLGFLDAPNAEATPTGGTDFVGIYYMEETLFTLFVAYMYCERTYANLETVETML</sequence>
<reference evidence="1" key="1">
    <citation type="submission" date="2020-06" db="EMBL/GenBank/DDBJ databases">
        <title>Draft genome of Bugula neritina, a colonial animal packing powerful symbionts and potential medicines.</title>
        <authorList>
            <person name="Rayko M."/>
        </authorList>
    </citation>
    <scope>NUCLEOTIDE SEQUENCE [LARGE SCALE GENOMIC DNA]</scope>
    <source>
        <strain evidence="1">Kwan_BN1</strain>
    </source>
</reference>
<evidence type="ECO:0000313" key="2">
    <source>
        <dbReference type="Proteomes" id="UP000593567"/>
    </source>
</evidence>
<dbReference type="EMBL" id="VXIV02000085">
    <property type="protein sequence ID" value="KAF6041040.1"/>
    <property type="molecule type" value="Genomic_DNA"/>
</dbReference>
<evidence type="ECO:0000313" key="1">
    <source>
        <dbReference type="EMBL" id="KAF6041040.1"/>
    </source>
</evidence>
<accession>A0A7J7KS69</accession>
<protein>
    <submittedName>
        <fullName evidence="1">Uncharacterized protein</fullName>
    </submittedName>
</protein>
<organism evidence="1 2">
    <name type="scientific">Bugula neritina</name>
    <name type="common">Brown bryozoan</name>
    <name type="synonym">Sertularia neritina</name>
    <dbReference type="NCBI Taxonomy" id="10212"/>
    <lineage>
        <taxon>Eukaryota</taxon>
        <taxon>Metazoa</taxon>
        <taxon>Spiralia</taxon>
        <taxon>Lophotrochozoa</taxon>
        <taxon>Bryozoa</taxon>
        <taxon>Gymnolaemata</taxon>
        <taxon>Cheilostomatida</taxon>
        <taxon>Flustrina</taxon>
        <taxon>Buguloidea</taxon>
        <taxon>Bugulidae</taxon>
        <taxon>Bugula</taxon>
    </lineage>
</organism>
<keyword evidence="2" id="KW-1185">Reference proteome</keyword>
<proteinExistence type="predicted"/>
<dbReference type="Proteomes" id="UP000593567">
    <property type="component" value="Unassembled WGS sequence"/>
</dbReference>
<dbReference type="AlphaFoldDB" id="A0A7J7KS69"/>
<name>A0A7J7KS69_BUGNE</name>
<comment type="caution">
    <text evidence="1">The sequence shown here is derived from an EMBL/GenBank/DDBJ whole genome shotgun (WGS) entry which is preliminary data.</text>
</comment>
<gene>
    <name evidence="1" type="ORF">EB796_000651</name>
</gene>